<dbReference type="CDD" id="cd04194">
    <property type="entry name" value="GT8_A4GalT_like"/>
    <property type="match status" value="1"/>
</dbReference>
<dbReference type="EMBL" id="MK455082">
    <property type="protein sequence ID" value="QEQ70737.1"/>
    <property type="molecule type" value="Genomic_DNA"/>
</dbReference>
<keyword evidence="3" id="KW-0479">Metal-binding</keyword>
<name>A0A5Q5AX21_VIBPH</name>
<evidence type="ECO:0000256" key="3">
    <source>
        <dbReference type="ARBA" id="ARBA00022723"/>
    </source>
</evidence>
<dbReference type="SUPFAM" id="SSF53448">
    <property type="entry name" value="Nucleotide-diphospho-sugar transferases"/>
    <property type="match status" value="1"/>
</dbReference>
<dbReference type="InterPro" id="IPR002495">
    <property type="entry name" value="Glyco_trans_8"/>
</dbReference>
<protein>
    <submittedName>
        <fullName evidence="4">Glycosyl transferase family protein</fullName>
    </submittedName>
</protein>
<dbReference type="GO" id="GO:0046872">
    <property type="term" value="F:metal ion binding"/>
    <property type="evidence" value="ECO:0007669"/>
    <property type="project" value="UniProtKB-KW"/>
</dbReference>
<accession>A0A5Q5AX21</accession>
<dbReference type="RefSeq" id="WP_025622977.1">
    <property type="nucleotide sequence ID" value="NZ_CANUIS010000003.1"/>
</dbReference>
<sequence>MKTEICISLASDNNYADYALVTIFSSAINLDSSYRLKVYILDGGIKSDKKQMMLKILERFDMDVVFLDMTSETLFDDLPILMHWSKAMYYRVLLFKMLGDDISKVIYLDCDLMVTESLHKLYNYNLTNLSAAVIADSDQASNNRLNLPLDNIYFNSGVMLINLSYWRNEYNIDYIRSFINDYDGYLESPDQDLLNILLANKVKYLDAKWNMQVGMYRSRVFWKKLYTAKGIFHFTTNVKPWAVDDPHPQAKYYRFLAKNIGIELQEQIGLISGVKKIKRFIFHYLPFWVYSKLKGFNF</sequence>
<dbReference type="PANTHER" id="PTHR13778">
    <property type="entry name" value="GLYCOSYLTRANSFERASE 8 DOMAIN-CONTAINING PROTEIN"/>
    <property type="match status" value="1"/>
</dbReference>
<proteinExistence type="predicted"/>
<dbReference type="AlphaFoldDB" id="A0A5Q5AX21"/>
<dbReference type="Gene3D" id="3.90.550.10">
    <property type="entry name" value="Spore Coat Polysaccharide Biosynthesis Protein SpsA, Chain A"/>
    <property type="match status" value="1"/>
</dbReference>
<keyword evidence="2 4" id="KW-0808">Transferase</keyword>
<dbReference type="GO" id="GO:0016757">
    <property type="term" value="F:glycosyltransferase activity"/>
    <property type="evidence" value="ECO:0007669"/>
    <property type="project" value="UniProtKB-KW"/>
</dbReference>
<dbReference type="InterPro" id="IPR029044">
    <property type="entry name" value="Nucleotide-diphossugar_trans"/>
</dbReference>
<dbReference type="Pfam" id="PF01501">
    <property type="entry name" value="Glyco_transf_8"/>
    <property type="match status" value="1"/>
</dbReference>
<organism evidence="4">
    <name type="scientific">Vibrio parahaemolyticus</name>
    <dbReference type="NCBI Taxonomy" id="670"/>
    <lineage>
        <taxon>Bacteria</taxon>
        <taxon>Pseudomonadati</taxon>
        <taxon>Pseudomonadota</taxon>
        <taxon>Gammaproteobacteria</taxon>
        <taxon>Vibrionales</taxon>
        <taxon>Vibrionaceae</taxon>
        <taxon>Vibrio</taxon>
    </lineage>
</organism>
<dbReference type="PANTHER" id="PTHR13778:SF47">
    <property type="entry name" value="LIPOPOLYSACCHARIDE 1,3-GALACTOSYLTRANSFERASE"/>
    <property type="match status" value="1"/>
</dbReference>
<dbReference type="InterPro" id="IPR050748">
    <property type="entry name" value="Glycosyltrans_8_dom-fam"/>
</dbReference>
<keyword evidence="1" id="KW-0328">Glycosyltransferase</keyword>
<reference evidence="4" key="1">
    <citation type="journal article" date="2019" name="Int. J. Food Microbiol.">
        <title>Developing a novel molecular serotyping system based on capsular polysaccharide synthesis gene clusters of Vibrio parahaemolyticus.</title>
        <authorList>
            <person name="Pang Y."/>
            <person name="Guo X."/>
            <person name="Tian X."/>
            <person name="Liu F."/>
            <person name="Wang L."/>
            <person name="Wu J."/>
            <person name="Zhang S."/>
            <person name="Li S."/>
            <person name="Liu B."/>
        </authorList>
    </citation>
    <scope>NUCLEOTIDE SEQUENCE</scope>
    <source>
        <strain evidence="4">G2939</strain>
    </source>
</reference>
<evidence type="ECO:0000256" key="1">
    <source>
        <dbReference type="ARBA" id="ARBA00022676"/>
    </source>
</evidence>
<evidence type="ECO:0000256" key="2">
    <source>
        <dbReference type="ARBA" id="ARBA00022679"/>
    </source>
</evidence>
<evidence type="ECO:0000313" key="4">
    <source>
        <dbReference type="EMBL" id="QEQ70737.1"/>
    </source>
</evidence>